<protein>
    <submittedName>
        <fullName evidence="1">CLUMA_CG005174, isoform A</fullName>
    </submittedName>
</protein>
<sequence>MTIESPAAFNTFSSQTNENDLTADDFTIDESQMNSEHFTDSFESEIKYSHFEYAFFSLSNGNEEFQTSAVYYEFSGLFLRQTTRSFISKYIPLIERRDASTETAHFQLVFLCQAVSKIFQTTLRM</sequence>
<keyword evidence="2" id="KW-1185">Reference proteome</keyword>
<evidence type="ECO:0000313" key="1">
    <source>
        <dbReference type="EMBL" id="CRK91513.1"/>
    </source>
</evidence>
<dbReference type="Proteomes" id="UP000183832">
    <property type="component" value="Unassembled WGS sequence"/>
</dbReference>
<organism evidence="1 2">
    <name type="scientific">Clunio marinus</name>
    <dbReference type="NCBI Taxonomy" id="568069"/>
    <lineage>
        <taxon>Eukaryota</taxon>
        <taxon>Metazoa</taxon>
        <taxon>Ecdysozoa</taxon>
        <taxon>Arthropoda</taxon>
        <taxon>Hexapoda</taxon>
        <taxon>Insecta</taxon>
        <taxon>Pterygota</taxon>
        <taxon>Neoptera</taxon>
        <taxon>Endopterygota</taxon>
        <taxon>Diptera</taxon>
        <taxon>Nematocera</taxon>
        <taxon>Chironomoidea</taxon>
        <taxon>Chironomidae</taxon>
        <taxon>Clunio</taxon>
    </lineage>
</organism>
<gene>
    <name evidence="1" type="ORF">CLUMA_CG005174</name>
</gene>
<accession>A0A1J1HZF6</accession>
<dbReference type="AlphaFoldDB" id="A0A1J1HZF6"/>
<dbReference type="EMBL" id="CVRI01000021">
    <property type="protein sequence ID" value="CRK91513.1"/>
    <property type="molecule type" value="Genomic_DNA"/>
</dbReference>
<reference evidence="1 2" key="1">
    <citation type="submission" date="2015-04" db="EMBL/GenBank/DDBJ databases">
        <authorList>
            <person name="Syromyatnikov M.Y."/>
            <person name="Popov V.N."/>
        </authorList>
    </citation>
    <scope>NUCLEOTIDE SEQUENCE [LARGE SCALE GENOMIC DNA]</scope>
</reference>
<proteinExistence type="predicted"/>
<evidence type="ECO:0000313" key="2">
    <source>
        <dbReference type="Proteomes" id="UP000183832"/>
    </source>
</evidence>
<name>A0A1J1HZF6_9DIPT</name>